<organism evidence="3 4">
    <name type="scientific">Salix koriyanagi</name>
    <dbReference type="NCBI Taxonomy" id="2511006"/>
    <lineage>
        <taxon>Eukaryota</taxon>
        <taxon>Viridiplantae</taxon>
        <taxon>Streptophyta</taxon>
        <taxon>Embryophyta</taxon>
        <taxon>Tracheophyta</taxon>
        <taxon>Spermatophyta</taxon>
        <taxon>Magnoliopsida</taxon>
        <taxon>eudicotyledons</taxon>
        <taxon>Gunneridae</taxon>
        <taxon>Pentapetalae</taxon>
        <taxon>rosids</taxon>
        <taxon>fabids</taxon>
        <taxon>Malpighiales</taxon>
        <taxon>Salicaceae</taxon>
        <taxon>Saliceae</taxon>
        <taxon>Salix</taxon>
    </lineage>
</organism>
<name>A0A9Q1AIY0_9ROSI</name>
<comment type="caution">
    <text evidence="3">The sequence shown here is derived from an EMBL/GenBank/DDBJ whole genome shotgun (WGS) entry which is preliminary data.</text>
</comment>
<keyword evidence="2" id="KW-0732">Signal</keyword>
<evidence type="ECO:0000256" key="1">
    <source>
        <dbReference type="ARBA" id="ARBA00010607"/>
    </source>
</evidence>
<evidence type="ECO:0000313" key="3">
    <source>
        <dbReference type="EMBL" id="KAJ6772736.1"/>
    </source>
</evidence>
<evidence type="ECO:0000256" key="2">
    <source>
        <dbReference type="SAM" id="SignalP"/>
    </source>
</evidence>
<gene>
    <name evidence="3" type="ORF">OIU74_018866</name>
</gene>
<dbReference type="InterPro" id="IPR001938">
    <property type="entry name" value="Thaumatin"/>
</dbReference>
<feature type="chain" id="PRO_5040500724" evidence="2">
    <location>
        <begin position="25"/>
        <end position="234"/>
    </location>
</feature>
<dbReference type="Pfam" id="PF00314">
    <property type="entry name" value="Thaumatin"/>
    <property type="match status" value="1"/>
</dbReference>
<dbReference type="Gene3D" id="2.60.120.330">
    <property type="entry name" value="B-lactam Antibiotic, Isopenicillin N Synthase, Chain"/>
    <property type="match status" value="1"/>
</dbReference>
<dbReference type="AlphaFoldDB" id="A0A9Q1AIY0"/>
<dbReference type="SUPFAM" id="SSF49870">
    <property type="entry name" value="Osmotin, thaumatin-like protein"/>
    <property type="match status" value="1"/>
</dbReference>
<protein>
    <submittedName>
        <fullName evidence="3">Uncharacterized protein</fullName>
    </submittedName>
</protein>
<proteinExistence type="inferred from homology"/>
<dbReference type="SUPFAM" id="SSF51197">
    <property type="entry name" value="Clavaminate synthase-like"/>
    <property type="match status" value="1"/>
</dbReference>
<reference evidence="3" key="1">
    <citation type="submission" date="2022-11" db="EMBL/GenBank/DDBJ databases">
        <authorList>
            <person name="Hyden B.L."/>
            <person name="Feng K."/>
            <person name="Yates T."/>
            <person name="Jawdy S."/>
            <person name="Smart L.B."/>
            <person name="Muchero W."/>
        </authorList>
    </citation>
    <scope>NUCLEOTIDE SEQUENCE</scope>
    <source>
        <tissue evidence="3">Shoot tip</tissue>
    </source>
</reference>
<sequence>MSTSSQQFHFFLLCMIISLSITDGTELIIVNNCKDSIWPGILGTAGHVTPREGGFLLLSGEQTVLQVPDKWSGRIWPRQGCCFDETTGRGLKTCKASRRAKLLSNAKEIGWWNRSLDLESPIIPSFRFIESGWSNGAYKSGEHRAVTNVTAARMSVATFVIPDDDVELGPVETMVDDYNRPVLYKGIKYGDYPRYTFSKKMDGKAITELHKVQDLGGEQKCNLLTHRLFEIQVM</sequence>
<dbReference type="Proteomes" id="UP001151752">
    <property type="component" value="Chromosome 10"/>
</dbReference>
<evidence type="ECO:0000313" key="4">
    <source>
        <dbReference type="Proteomes" id="UP001151752"/>
    </source>
</evidence>
<comment type="similarity">
    <text evidence="1">Belongs to the thaumatin family.</text>
</comment>
<feature type="signal peptide" evidence="2">
    <location>
        <begin position="1"/>
        <end position="24"/>
    </location>
</feature>
<dbReference type="PANTHER" id="PTHR31048">
    <property type="entry name" value="OS03G0233200 PROTEIN"/>
    <property type="match status" value="1"/>
</dbReference>
<dbReference type="InterPro" id="IPR037176">
    <property type="entry name" value="Osmotin/thaumatin-like_sf"/>
</dbReference>
<dbReference type="Gene3D" id="2.60.110.10">
    <property type="entry name" value="Thaumatin"/>
    <property type="match status" value="1"/>
</dbReference>
<dbReference type="InterPro" id="IPR027443">
    <property type="entry name" value="IPNS-like_sf"/>
</dbReference>
<accession>A0A9Q1AIY0</accession>
<reference evidence="3" key="2">
    <citation type="journal article" date="2023" name="Int. J. Mol. Sci.">
        <title>De Novo Assembly and Annotation of 11 Diverse Shrub Willow (Salix) Genomes Reveals Novel Gene Organization in Sex-Linked Regions.</title>
        <authorList>
            <person name="Hyden B."/>
            <person name="Feng K."/>
            <person name="Yates T.B."/>
            <person name="Jawdy S."/>
            <person name="Cereghino C."/>
            <person name="Smart L.B."/>
            <person name="Muchero W."/>
        </authorList>
    </citation>
    <scope>NUCLEOTIDE SEQUENCE</scope>
    <source>
        <tissue evidence="3">Shoot tip</tissue>
    </source>
</reference>
<dbReference type="EMBL" id="JAPFFM010000002">
    <property type="protein sequence ID" value="KAJ6772736.1"/>
    <property type="molecule type" value="Genomic_DNA"/>
</dbReference>
<keyword evidence="4" id="KW-1185">Reference proteome</keyword>